<dbReference type="Pfam" id="PF13444">
    <property type="entry name" value="Acetyltransf_5"/>
    <property type="match status" value="1"/>
</dbReference>
<dbReference type="PANTHER" id="PTHR37323:SF1">
    <property type="entry name" value="L-ORNITHINE N(ALPHA)-ACYLTRANSFERASE"/>
    <property type="match status" value="1"/>
</dbReference>
<keyword evidence="12" id="KW-1185">Reference proteome</keyword>
<dbReference type="PANTHER" id="PTHR37323">
    <property type="entry name" value="GCN5-RELATED N-ACETYLTRANSFERASE"/>
    <property type="match status" value="1"/>
</dbReference>
<comment type="catalytic activity">
    <reaction evidence="10">
        <text>a (3R)-hydroxyacyl-[ACP] + L-ornithine = a lyso-ornithine lipid + holo-[ACP] + H(+)</text>
        <dbReference type="Rhea" id="RHEA:20633"/>
        <dbReference type="Rhea" id="RHEA-COMP:9685"/>
        <dbReference type="Rhea" id="RHEA-COMP:9945"/>
        <dbReference type="ChEBI" id="CHEBI:15378"/>
        <dbReference type="ChEBI" id="CHEBI:46911"/>
        <dbReference type="ChEBI" id="CHEBI:64479"/>
        <dbReference type="ChEBI" id="CHEBI:78827"/>
        <dbReference type="ChEBI" id="CHEBI:138482"/>
        <dbReference type="EC" id="2.3.2.30"/>
    </reaction>
    <physiologicalReaction direction="left-to-right" evidence="10">
        <dbReference type="Rhea" id="RHEA:20634"/>
    </physiologicalReaction>
</comment>
<dbReference type="Gene3D" id="3.40.630.30">
    <property type="match status" value="1"/>
</dbReference>
<dbReference type="Proteomes" id="UP000184074">
    <property type="component" value="Unassembled WGS sequence"/>
</dbReference>
<dbReference type="STRING" id="1508389.SAMN05444003_0517"/>
<evidence type="ECO:0000256" key="8">
    <source>
        <dbReference type="ARBA" id="ARBA00039866"/>
    </source>
</evidence>
<evidence type="ECO:0000256" key="4">
    <source>
        <dbReference type="ARBA" id="ARBA00023098"/>
    </source>
</evidence>
<keyword evidence="4" id="KW-0443">Lipid metabolism</keyword>
<dbReference type="GO" id="GO:0006629">
    <property type="term" value="P:lipid metabolic process"/>
    <property type="evidence" value="ECO:0007669"/>
    <property type="project" value="UniProtKB-KW"/>
</dbReference>
<evidence type="ECO:0000256" key="1">
    <source>
        <dbReference type="ARBA" id="ARBA00005189"/>
    </source>
</evidence>
<dbReference type="AlphaFoldDB" id="A0A1M5LXP3"/>
<comment type="similarity">
    <text evidence="6">Belongs to the acetyltransferase family. OlsB subfamily.</text>
</comment>
<keyword evidence="2" id="KW-0444">Lipid biosynthesis</keyword>
<evidence type="ECO:0000256" key="2">
    <source>
        <dbReference type="ARBA" id="ARBA00022516"/>
    </source>
</evidence>
<dbReference type="InterPro" id="IPR052351">
    <property type="entry name" value="Ornithine_N-alpha-AT"/>
</dbReference>
<sequence length="253" mass="28062">MTIAFTVGQYDVRFSVTPEDLTACQSLRHLCFFFEDGIDADRFDPLCRHLMVHKAGELVATCRLMLPTSGASIDMSYAAQRYDLSSLEPYQGRMLEIGRFCIAPTTSDPDVLRLCWGAIAQLVDLSDIGFIFGCTSFEGTDLEKYRQAFELLADSYGPPAYFPIESASNDCEDLESGLIYDRKVAVGQLPALLRSYLSLGAWVSDHAVVDREMNTIHVFTGLEVEKIPASKAQALRSIVPVERNPLAENAWVA</sequence>
<reference evidence="11 12" key="1">
    <citation type="submission" date="2016-11" db="EMBL/GenBank/DDBJ databases">
        <authorList>
            <person name="Jaros S."/>
            <person name="Januszkiewicz K."/>
            <person name="Wedrychowicz H."/>
        </authorList>
    </citation>
    <scope>NUCLEOTIDE SEQUENCE [LARGE SCALE GENOMIC DNA]</scope>
    <source>
        <strain evidence="11 12">DSM 28715</strain>
    </source>
</reference>
<evidence type="ECO:0000313" key="11">
    <source>
        <dbReference type="EMBL" id="SHG69419.1"/>
    </source>
</evidence>
<name>A0A1M5LXP3_9RHOB</name>
<dbReference type="EC" id="2.3.2.30" evidence="7"/>
<evidence type="ECO:0000256" key="6">
    <source>
        <dbReference type="ARBA" id="ARBA00038095"/>
    </source>
</evidence>
<dbReference type="InterPro" id="IPR016181">
    <property type="entry name" value="Acyl_CoA_acyltransferase"/>
</dbReference>
<organism evidence="11 12">
    <name type="scientific">Cognatiyoonia sediminum</name>
    <dbReference type="NCBI Taxonomy" id="1508389"/>
    <lineage>
        <taxon>Bacteria</taxon>
        <taxon>Pseudomonadati</taxon>
        <taxon>Pseudomonadota</taxon>
        <taxon>Alphaproteobacteria</taxon>
        <taxon>Rhodobacterales</taxon>
        <taxon>Paracoccaceae</taxon>
        <taxon>Cognatiyoonia</taxon>
    </lineage>
</organism>
<dbReference type="GO" id="GO:0043810">
    <property type="term" value="F:ornithine-acyl [acyl carrier protein] N-acyltransferase activity"/>
    <property type="evidence" value="ECO:0007669"/>
    <property type="project" value="UniProtKB-EC"/>
</dbReference>
<evidence type="ECO:0000256" key="5">
    <source>
        <dbReference type="ARBA" id="ARBA00023315"/>
    </source>
</evidence>
<dbReference type="OrthoDB" id="9787072at2"/>
<evidence type="ECO:0000256" key="9">
    <source>
        <dbReference type="ARBA" id="ARBA00045724"/>
    </source>
</evidence>
<dbReference type="EMBL" id="FQXB01000001">
    <property type="protein sequence ID" value="SHG69419.1"/>
    <property type="molecule type" value="Genomic_DNA"/>
</dbReference>
<evidence type="ECO:0000313" key="12">
    <source>
        <dbReference type="Proteomes" id="UP000184074"/>
    </source>
</evidence>
<evidence type="ECO:0000256" key="10">
    <source>
        <dbReference type="ARBA" id="ARBA00047785"/>
    </source>
</evidence>
<accession>A0A1M5LXP3</accession>
<dbReference type="SUPFAM" id="SSF55729">
    <property type="entry name" value="Acyl-CoA N-acyltransferases (Nat)"/>
    <property type="match status" value="1"/>
</dbReference>
<gene>
    <name evidence="11" type="ORF">SAMN05444003_0517</name>
</gene>
<evidence type="ECO:0000256" key="3">
    <source>
        <dbReference type="ARBA" id="ARBA00022679"/>
    </source>
</evidence>
<dbReference type="RefSeq" id="WP_072899041.1">
    <property type="nucleotide sequence ID" value="NZ_FQXB01000001.1"/>
</dbReference>
<comment type="function">
    <text evidence="9">Catalyzes the first step in the biosynthesis of ornithine lipids, which are phosphorus-free membrane lipids. Catalyzes the 3-hydroxyacyl-acyl carrier protein-dependent acylation of ornithine to form lyso-ornithine lipid (LOL).</text>
</comment>
<protein>
    <recommendedName>
        <fullName evidence="8">L-ornithine N(alpha)-acyltransferase</fullName>
        <ecNumber evidence="7">2.3.2.30</ecNumber>
    </recommendedName>
</protein>
<keyword evidence="3 11" id="KW-0808">Transferase</keyword>
<evidence type="ECO:0000256" key="7">
    <source>
        <dbReference type="ARBA" id="ARBA00039058"/>
    </source>
</evidence>
<comment type="pathway">
    <text evidence="1">Lipid metabolism.</text>
</comment>
<proteinExistence type="inferred from homology"/>
<keyword evidence="5 11" id="KW-0012">Acyltransferase</keyword>